<evidence type="ECO:0000256" key="5">
    <source>
        <dbReference type="ARBA" id="ARBA00049880"/>
    </source>
</evidence>
<dbReference type="InterPro" id="IPR000182">
    <property type="entry name" value="GNAT_dom"/>
</dbReference>
<reference evidence="7 8" key="1">
    <citation type="submission" date="2019-12" db="EMBL/GenBank/DDBJ databases">
        <title>Novel species isolated from a subtropical stream in China.</title>
        <authorList>
            <person name="Lu H."/>
        </authorList>
    </citation>
    <scope>NUCLEOTIDE SEQUENCE [LARGE SCALE GENOMIC DNA]</scope>
    <source>
        <strain evidence="7 8">FT109W</strain>
    </source>
</reference>
<organism evidence="7 8">
    <name type="scientific">Duganella margarita</name>
    <dbReference type="NCBI Taxonomy" id="2692170"/>
    <lineage>
        <taxon>Bacteria</taxon>
        <taxon>Pseudomonadati</taxon>
        <taxon>Pseudomonadota</taxon>
        <taxon>Betaproteobacteria</taxon>
        <taxon>Burkholderiales</taxon>
        <taxon>Oxalobacteraceae</taxon>
        <taxon>Telluria group</taxon>
        <taxon>Duganella</taxon>
    </lineage>
</organism>
<dbReference type="Pfam" id="PF13508">
    <property type="entry name" value="Acetyltransf_7"/>
    <property type="match status" value="1"/>
</dbReference>
<dbReference type="PANTHER" id="PTHR36449:SF1">
    <property type="entry name" value="ACETYLTRANSFERASE"/>
    <property type="match status" value="1"/>
</dbReference>
<accession>A0ABW9WIZ4</accession>
<evidence type="ECO:0000256" key="3">
    <source>
        <dbReference type="ARBA" id="ARBA00022679"/>
    </source>
</evidence>
<keyword evidence="2" id="KW-1277">Toxin-antitoxin system</keyword>
<name>A0ABW9WIZ4_9BURK</name>
<dbReference type="InterPro" id="IPR016181">
    <property type="entry name" value="Acyl_CoA_acyltransferase"/>
</dbReference>
<keyword evidence="3" id="KW-0808">Transferase</keyword>
<dbReference type="RefSeq" id="WP_161045385.1">
    <property type="nucleotide sequence ID" value="NZ_WWCS01000007.1"/>
</dbReference>
<dbReference type="Proteomes" id="UP000466332">
    <property type="component" value="Unassembled WGS sequence"/>
</dbReference>
<comment type="catalytic activity">
    <reaction evidence="5">
        <text>glycyl-tRNA(Gly) + acetyl-CoA = N-acetylglycyl-tRNA(Gly) + CoA + H(+)</text>
        <dbReference type="Rhea" id="RHEA:81867"/>
        <dbReference type="Rhea" id="RHEA-COMP:9683"/>
        <dbReference type="Rhea" id="RHEA-COMP:19766"/>
        <dbReference type="ChEBI" id="CHEBI:15378"/>
        <dbReference type="ChEBI" id="CHEBI:57287"/>
        <dbReference type="ChEBI" id="CHEBI:57288"/>
        <dbReference type="ChEBI" id="CHEBI:78522"/>
        <dbReference type="ChEBI" id="CHEBI:232036"/>
    </reaction>
</comment>
<evidence type="ECO:0000313" key="8">
    <source>
        <dbReference type="Proteomes" id="UP000466332"/>
    </source>
</evidence>
<proteinExistence type="predicted"/>
<gene>
    <name evidence="7" type="ORF">GTP55_13145</name>
</gene>
<dbReference type="EMBL" id="WWCS01000007">
    <property type="protein sequence ID" value="MYN40322.1"/>
    <property type="molecule type" value="Genomic_DNA"/>
</dbReference>
<feature type="domain" description="N-acetyltransferase" evidence="6">
    <location>
        <begin position="88"/>
        <end position="146"/>
    </location>
</feature>
<evidence type="ECO:0000259" key="6">
    <source>
        <dbReference type="Pfam" id="PF13508"/>
    </source>
</evidence>
<protein>
    <submittedName>
        <fullName evidence="7">GNAT family N-acetyltransferase</fullName>
    </submittedName>
</protein>
<evidence type="ECO:0000313" key="7">
    <source>
        <dbReference type="EMBL" id="MYN40322.1"/>
    </source>
</evidence>
<keyword evidence="4" id="KW-0012">Acyltransferase</keyword>
<evidence type="ECO:0000256" key="4">
    <source>
        <dbReference type="ARBA" id="ARBA00023315"/>
    </source>
</evidence>
<comment type="caution">
    <text evidence="7">The sequence shown here is derived from an EMBL/GenBank/DDBJ whole genome shotgun (WGS) entry which is preliminary data.</text>
</comment>
<dbReference type="SUPFAM" id="SSF55729">
    <property type="entry name" value="Acyl-CoA N-acyltransferases (Nat)"/>
    <property type="match status" value="1"/>
</dbReference>
<dbReference type="Gene3D" id="3.40.630.30">
    <property type="match status" value="1"/>
</dbReference>
<sequence>MATRIVALESIHDVGAFDCGTSELNFFLQTTAGQHQRKLISKSYVLIDDAAPTRVLGYYTLAVRRMVLKEALPPALAKRLPREVPGFTLARLAVAQAAQGHGHGEYLLLHAMARAARVANEIGGYALFVDAKDAEVAVFYQRYGFATLPDDPLTLCLPFADMPDF</sequence>
<evidence type="ECO:0000256" key="1">
    <source>
        <dbReference type="ARBA" id="ARBA00022491"/>
    </source>
</evidence>
<keyword evidence="8" id="KW-1185">Reference proteome</keyword>
<keyword evidence="1" id="KW-0678">Repressor</keyword>
<dbReference type="PANTHER" id="PTHR36449">
    <property type="entry name" value="ACETYLTRANSFERASE-RELATED"/>
    <property type="match status" value="1"/>
</dbReference>
<evidence type="ECO:0000256" key="2">
    <source>
        <dbReference type="ARBA" id="ARBA00022649"/>
    </source>
</evidence>